<gene>
    <name evidence="5" type="ORF">CRM22_008539</name>
</gene>
<dbReference type="Proteomes" id="UP000308267">
    <property type="component" value="Unassembled WGS sequence"/>
</dbReference>
<dbReference type="SUPFAM" id="SSF52833">
    <property type="entry name" value="Thioredoxin-like"/>
    <property type="match status" value="1"/>
</dbReference>
<evidence type="ECO:0000256" key="3">
    <source>
        <dbReference type="SAM" id="MobiDB-lite"/>
    </source>
</evidence>
<dbReference type="EMBL" id="SJOL01008389">
    <property type="protein sequence ID" value="TGZ60413.1"/>
    <property type="molecule type" value="Genomic_DNA"/>
</dbReference>
<feature type="compositionally biased region" description="Acidic residues" evidence="3">
    <location>
        <begin position="322"/>
        <end position="338"/>
    </location>
</feature>
<feature type="region of interest" description="Disordered" evidence="3">
    <location>
        <begin position="573"/>
        <end position="596"/>
    </location>
</feature>
<evidence type="ECO:0000256" key="2">
    <source>
        <dbReference type="ARBA" id="ARBA00023242"/>
    </source>
</evidence>
<evidence type="ECO:0000259" key="4">
    <source>
        <dbReference type="Pfam" id="PF17780"/>
    </source>
</evidence>
<name>A0A4S2LB88_OPIFE</name>
<keyword evidence="2" id="KW-0539">Nucleus</keyword>
<dbReference type="OrthoDB" id="29221at2759"/>
<evidence type="ECO:0000256" key="1">
    <source>
        <dbReference type="ARBA" id="ARBA00004123"/>
    </source>
</evidence>
<dbReference type="PANTHER" id="PTHR13948:SF3">
    <property type="entry name" value="FI21118P1"/>
    <property type="match status" value="1"/>
</dbReference>
<evidence type="ECO:0000313" key="5">
    <source>
        <dbReference type="EMBL" id="TGZ60413.1"/>
    </source>
</evidence>
<dbReference type="Pfam" id="PF17780">
    <property type="entry name" value="OCRE"/>
    <property type="match status" value="1"/>
</dbReference>
<keyword evidence="6" id="KW-1185">Reference proteome</keyword>
<organism evidence="5 6">
    <name type="scientific">Opisthorchis felineus</name>
    <dbReference type="NCBI Taxonomy" id="147828"/>
    <lineage>
        <taxon>Eukaryota</taxon>
        <taxon>Metazoa</taxon>
        <taxon>Spiralia</taxon>
        <taxon>Lophotrochozoa</taxon>
        <taxon>Platyhelminthes</taxon>
        <taxon>Trematoda</taxon>
        <taxon>Digenea</taxon>
        <taxon>Opisthorchiida</taxon>
        <taxon>Opisthorchiata</taxon>
        <taxon>Opisthorchiidae</taxon>
        <taxon>Opisthorchis</taxon>
    </lineage>
</organism>
<feature type="region of interest" description="Disordered" evidence="3">
    <location>
        <begin position="315"/>
        <end position="340"/>
    </location>
</feature>
<dbReference type="GO" id="GO:0003723">
    <property type="term" value="F:RNA binding"/>
    <property type="evidence" value="ECO:0007669"/>
    <property type="project" value="TreeGrafter"/>
</dbReference>
<dbReference type="STRING" id="147828.A0A4S2LB88"/>
<dbReference type="AlphaFoldDB" id="A0A4S2LB88"/>
<dbReference type="InterPro" id="IPR041591">
    <property type="entry name" value="OCRE"/>
</dbReference>
<feature type="domain" description="OCRE" evidence="4">
    <location>
        <begin position="410"/>
        <end position="459"/>
    </location>
</feature>
<protein>
    <recommendedName>
        <fullName evidence="4">OCRE domain-containing protein</fullName>
    </recommendedName>
</protein>
<comment type="caution">
    <text evidence="5">The sequence shown here is derived from an EMBL/GenBank/DDBJ whole genome shotgun (WGS) entry which is preliminary data.</text>
</comment>
<sequence length="596" mass="66801">MKRSKQERELTDEERNLVVAVRHCSGELNDILQGCRRKAQSNAHLFAQSGISIMFRGLESYADMYEKLQVKSREGLDRLFTKFADCEEVQDAQDAIEETEGNWNDFLDNLNREVSRELNGESPSKSEAKSSSDLQYFITSEYPLTDLHTNKEVTLGDYVGQYTCVFVTFQPAYWPDTCVRWRHSEIMKVKADLSLFNMGFIVVTWGPLEEVRTWSKQLSRATKWPVLWDKTNKLCSRFGFRSGLHNAWAAENLDFLGCQRAMHNRPVSLLPTDFDWLEWRQIGGEAVIARPVIWDAAVVQSRLIKAASQLRLASRKRARDSEDGDKDDVETNSGDVEDLEMRAGRDKLAVSAGETKVCLLHQSNHSADLTPSGAIYQAALTCFAQANNTTESMVMDRIRQNRRFATPPESARLQYETSTGLYYDPETALYYDAARGYFYDGNNQTYYYWSQSEHRYIPANTLIQAEMVAAQAAQAAAAQAAVTRAAAEREAARQAALSVAAQLAEIRASKDDYAAYVYATCVLPQQGLAIPDGYSAVSSKSALSSVYRNTSAAASNIETSLKIWDAKQPEPLVPYADDTVAPEPTRYSNTPPPPGL</sequence>
<proteinExistence type="predicted"/>
<reference evidence="5 6" key="1">
    <citation type="journal article" date="2019" name="BMC Genomics">
        <title>New insights from Opisthorchis felineus genome: update on genomics of the epidemiologically important liver flukes.</title>
        <authorList>
            <person name="Ershov N.I."/>
            <person name="Mordvinov V.A."/>
            <person name="Prokhortchouk E.B."/>
            <person name="Pakharukova M.Y."/>
            <person name="Gunbin K.V."/>
            <person name="Ustyantsev K."/>
            <person name="Genaev M.A."/>
            <person name="Blinov A.G."/>
            <person name="Mazur A."/>
            <person name="Boulygina E."/>
            <person name="Tsygankova S."/>
            <person name="Khrameeva E."/>
            <person name="Chekanov N."/>
            <person name="Fan G."/>
            <person name="Xiao A."/>
            <person name="Zhang H."/>
            <person name="Xu X."/>
            <person name="Yang H."/>
            <person name="Solovyev V."/>
            <person name="Lee S.M."/>
            <person name="Liu X."/>
            <person name="Afonnikov D.A."/>
            <person name="Skryabin K.G."/>
        </authorList>
    </citation>
    <scope>NUCLEOTIDE SEQUENCE [LARGE SCALE GENOMIC DNA]</scope>
    <source>
        <strain evidence="5">AK-0245</strain>
        <tissue evidence="5">Whole organism</tissue>
    </source>
</reference>
<evidence type="ECO:0000313" key="6">
    <source>
        <dbReference type="Proteomes" id="UP000308267"/>
    </source>
</evidence>
<dbReference type="InterPro" id="IPR036249">
    <property type="entry name" value="Thioredoxin-like_sf"/>
</dbReference>
<dbReference type="GO" id="GO:0000398">
    <property type="term" value="P:mRNA splicing, via spliceosome"/>
    <property type="evidence" value="ECO:0007669"/>
    <property type="project" value="TreeGrafter"/>
</dbReference>
<comment type="subcellular location">
    <subcellularLocation>
        <location evidence="1">Nucleus</location>
    </subcellularLocation>
</comment>
<dbReference type="Gene3D" id="3.40.30.10">
    <property type="entry name" value="Glutaredoxin"/>
    <property type="match status" value="1"/>
</dbReference>
<accession>A0A4S2LB88</accession>
<dbReference type="GO" id="GO:0005634">
    <property type="term" value="C:nucleus"/>
    <property type="evidence" value="ECO:0007669"/>
    <property type="project" value="UniProtKB-SubCell"/>
</dbReference>
<dbReference type="PANTHER" id="PTHR13948">
    <property type="entry name" value="RNA-BINDING PROTEIN"/>
    <property type="match status" value="1"/>
</dbReference>